<evidence type="ECO:0000313" key="7">
    <source>
        <dbReference type="EMBL" id="EFO97422.1"/>
    </source>
</evidence>
<dbReference type="EC" id="3.1.1.-" evidence="4"/>
<dbReference type="FunCoup" id="E3MAQ4">
    <property type="interactions" value="7"/>
</dbReference>
<dbReference type="GO" id="GO:0052689">
    <property type="term" value="F:carboxylic ester hydrolase activity"/>
    <property type="evidence" value="ECO:0007669"/>
    <property type="project" value="UniProtKB-KW"/>
</dbReference>
<dbReference type="SUPFAM" id="SSF53474">
    <property type="entry name" value="alpha/beta-Hydrolases"/>
    <property type="match status" value="1"/>
</dbReference>
<dbReference type="PROSITE" id="PS00122">
    <property type="entry name" value="CARBOXYLESTERASE_B_1"/>
    <property type="match status" value="1"/>
</dbReference>
<feature type="domain" description="Carboxylesterase type B" evidence="6">
    <location>
        <begin position="25"/>
        <end position="497"/>
    </location>
</feature>
<keyword evidence="5" id="KW-1133">Transmembrane helix</keyword>
<keyword evidence="4" id="KW-0732">Signal</keyword>
<dbReference type="HOGENOM" id="CLU_458737_0_0_1"/>
<dbReference type="STRING" id="31234.E3MAQ4"/>
<keyword evidence="8" id="KW-1185">Reference proteome</keyword>
<dbReference type="InterPro" id="IPR019826">
    <property type="entry name" value="Carboxylesterase_B_AS"/>
</dbReference>
<proteinExistence type="inferred from homology"/>
<dbReference type="Pfam" id="PF00135">
    <property type="entry name" value="COesterase"/>
    <property type="match status" value="1"/>
</dbReference>
<dbReference type="GO" id="GO:1904070">
    <property type="term" value="P:ascaroside biosynthetic process"/>
    <property type="evidence" value="ECO:0007669"/>
    <property type="project" value="EnsemblMetazoa"/>
</dbReference>
<dbReference type="AlphaFoldDB" id="E3MAQ4"/>
<dbReference type="InterPro" id="IPR002018">
    <property type="entry name" value="CarbesteraseB"/>
</dbReference>
<dbReference type="EMBL" id="DS268432">
    <property type="protein sequence ID" value="EFO97422.1"/>
    <property type="molecule type" value="Genomic_DNA"/>
</dbReference>
<reference evidence="7" key="1">
    <citation type="submission" date="2007-07" db="EMBL/GenBank/DDBJ databases">
        <title>PCAP assembly of the Caenorhabditis remanei genome.</title>
        <authorList>
            <consortium name="The Caenorhabditis remanei Sequencing Consortium"/>
            <person name="Wilson R.K."/>
        </authorList>
    </citation>
    <scope>NUCLEOTIDE SEQUENCE [LARGE SCALE GENOMIC DNA]</scope>
    <source>
        <strain evidence="7">PB4641</strain>
    </source>
</reference>
<dbReference type="Proteomes" id="UP000008281">
    <property type="component" value="Unassembled WGS sequence"/>
</dbReference>
<evidence type="ECO:0000256" key="4">
    <source>
        <dbReference type="RuleBase" id="RU361235"/>
    </source>
</evidence>
<comment type="similarity">
    <text evidence="1 4">Belongs to the type-B carboxylesterase/lipase family.</text>
</comment>
<accession>E3MAQ4</accession>
<feature type="signal peptide" evidence="4">
    <location>
        <begin position="1"/>
        <end position="24"/>
    </location>
</feature>
<dbReference type="PANTHER" id="PTHR45580">
    <property type="entry name" value="PROTEIN CBG05369"/>
    <property type="match status" value="1"/>
</dbReference>
<keyword evidence="5" id="KW-0472">Membrane</keyword>
<organism evidence="8">
    <name type="scientific">Caenorhabditis remanei</name>
    <name type="common">Caenorhabditis vulgaris</name>
    <dbReference type="NCBI Taxonomy" id="31234"/>
    <lineage>
        <taxon>Eukaryota</taxon>
        <taxon>Metazoa</taxon>
        <taxon>Ecdysozoa</taxon>
        <taxon>Nematoda</taxon>
        <taxon>Chromadorea</taxon>
        <taxon>Rhabditida</taxon>
        <taxon>Rhabditina</taxon>
        <taxon>Rhabditomorpha</taxon>
        <taxon>Rhabditoidea</taxon>
        <taxon>Rhabditidae</taxon>
        <taxon>Peloderinae</taxon>
        <taxon>Caenorhabditis</taxon>
    </lineage>
</organism>
<dbReference type="Gene3D" id="3.40.50.1820">
    <property type="entry name" value="alpha/beta hydrolase"/>
    <property type="match status" value="1"/>
</dbReference>
<dbReference type="PANTHER" id="PTHR45580:SF4">
    <property type="entry name" value="CARBOXYLIC ESTER HYDROLASE"/>
    <property type="match status" value="1"/>
</dbReference>
<gene>
    <name evidence="7" type="ORF">CRE_16734</name>
</gene>
<sequence>MISFRFYCTVSISLLCFLISSTIGQRVVTTSYGKLEGKTVNRDQHMFKNVPFAKPPLGRLRFSYAEWPEPYDDIRDAREYSPACMSNASKETATNYLPMSEDCLYLNVFTNENCLISKKCKTLIYIHGGGINSGSAIQFNDTFILERYVQNDIVFIIPAYRMGVFGLLFFGDDNLVPHNLGIHDCKHALHFIHQEISHFGGHPNDINVMGHSAGGHISMVFAFSRLIDPNHQLIQRVVVISAVPSYDMPELLIKNCYDFANRCFKPNETSDEEIVACLRRKDSHELILMQREMEHDHLYFWNFLAGEPFMHLNESIAHFKANAVTREMMVGNTIDELGWPWREKENPSIAGSFMDWENPYEVADKFNDYHDNAANGTVAESFTQGIYVSTATYAAAQVNAGGKVYLFQSNQRPSSHVSDMQWFVGTHREDYHTPDMDLVDKFYSKLIVNFTKYGVPSPMWEPLDSARMNYYAIEVNTETGVGPKMEERFHEADVNFWFINMTAFDREVTRQKQLLNITGRYPMYPGPVILPHQTNESSSFDVSSKWWFYALIVVVALIIFYLIYVLKKAFLKSPVDDDETTPLFK</sequence>
<dbReference type="OrthoDB" id="19653at2759"/>
<dbReference type="InParanoid" id="E3MAQ4"/>
<evidence type="ECO:0000256" key="2">
    <source>
        <dbReference type="ARBA" id="ARBA00022487"/>
    </source>
</evidence>
<feature type="chain" id="PRO_5005127887" description="Carboxylic ester hydrolase" evidence="4">
    <location>
        <begin position="25"/>
        <end position="585"/>
    </location>
</feature>
<evidence type="ECO:0000256" key="1">
    <source>
        <dbReference type="ARBA" id="ARBA00005964"/>
    </source>
</evidence>
<dbReference type="ESTHER" id="caere-e3maq4">
    <property type="family name" value="Carb_B_Nematoda"/>
</dbReference>
<evidence type="ECO:0000259" key="6">
    <source>
        <dbReference type="Pfam" id="PF00135"/>
    </source>
</evidence>
<protein>
    <recommendedName>
        <fullName evidence="4">Carboxylic ester hydrolase</fullName>
        <ecNumber evidence="4">3.1.1.-</ecNumber>
    </recommendedName>
</protein>
<feature type="transmembrane region" description="Helical" evidence="5">
    <location>
        <begin position="546"/>
        <end position="566"/>
    </location>
</feature>
<evidence type="ECO:0000256" key="3">
    <source>
        <dbReference type="ARBA" id="ARBA00022801"/>
    </source>
</evidence>
<evidence type="ECO:0000256" key="5">
    <source>
        <dbReference type="SAM" id="Phobius"/>
    </source>
</evidence>
<dbReference type="InterPro" id="IPR029058">
    <property type="entry name" value="AB_hydrolase_fold"/>
</dbReference>
<keyword evidence="5" id="KW-0812">Transmembrane</keyword>
<name>E3MAQ4_CAERE</name>
<dbReference type="eggNOG" id="KOG1516">
    <property type="taxonomic scope" value="Eukaryota"/>
</dbReference>
<keyword evidence="3 4" id="KW-0378">Hydrolase</keyword>
<evidence type="ECO:0000313" key="8">
    <source>
        <dbReference type="Proteomes" id="UP000008281"/>
    </source>
</evidence>
<dbReference type="OMA" id="WFINMTA"/>
<keyword evidence="2" id="KW-0719">Serine esterase</keyword>